<dbReference type="GO" id="GO:0043139">
    <property type="term" value="F:5'-3' DNA helicase activity"/>
    <property type="evidence" value="ECO:0007669"/>
    <property type="project" value="TreeGrafter"/>
</dbReference>
<keyword evidence="4" id="KW-0347">Helicase</keyword>
<comment type="caution">
    <text evidence="9">The sequence shown here is derived from an EMBL/GenBank/DDBJ whole genome shotgun (WGS) entry which is preliminary data.</text>
</comment>
<dbReference type="GO" id="GO:0007008">
    <property type="term" value="P:outer mitochondrial membrane organization"/>
    <property type="evidence" value="ECO:0007669"/>
    <property type="project" value="InterPro"/>
</dbReference>
<sequence length="1159" mass="131467">MVTLINEKSSNLPNLRRLFVEARTEAEESVYSRNAFYNLALFMSSVAVFSLIAQRMNGQKSLRAGSSTTYTRSVPSCLVHQPSLHSMDQPLVVTFAFKTQAESDEIERRSKLVNTHSTEANELAAYEKDLRLRYIKTSRDDFFEYLTTLQDAVPGDDGSHELTEHTTLVPLWKPKKSEPFDKVVSNLSGVANTWQRCYLERPNGKLVPTPRPDFAFDPVDCNMFVSYRSLLYAPCVRLELRFYDATNINGDERVHPFHKVTVDFHWANDSHHPGKRGVYDYAYSKDTNKDGHRVMSFRSDFATVSGLTITNQKLSDHLTEGSKHLLKLIDEMVEPTESHLVTLHCVQEVPRPKPVPQGDNDASEIIWPAKPDLLAVQAYLPGGDGFLPPSLFSLEYPFFHNSQGAIHIHTNGMLTRKKLIDSRSPHPMVMRLTGFHATGLIGDFPSASAYFVVTNKRANEIADSATLEEVCKAKDSEDKPPLQLIPMWFTLKLSEVAYKSQIYTCQRSLLKENQRWHANLLNQRHTLVPKVDIATYHTSSINAGPALDKEMKMIDAAFDRLLKYKNWNVEQKEALHFVRNSQGGMVLIMGSAGTGKTLLQEALTKFFHEIGLHVLCLAPANSNVDDFTNRMSAVFPEVGLKRLYPAESMHKPTDGPMDGPTKHKHERAEFDILVDRMNRKMNFRGEARQHGFQAAVMETAVQGTKNGSLKIHHQNHQQRQHLEDQVDAWAELQGMIQRIDNESFDWDNENDRRKLNQCYKHCYHHLIALTKVISATTVNARAEPLRENFASGLYGQEVKGVVVIVEEAAKDLEINIFNAVFEQAWNCKVSGLICLGDEQQLKPTNNCACDPVQFAEFRRRGDISLPKRLVAEGFQSVVHLKEQNRMHPDLAEFVNKYFYKESLCNAPATQQTLEQQYPGLAKTLRRILMDLHCIPEAGDAPETMLRLHYLELEAERRLNQQTKSAVVLEVAELFMESIWPKLHELFGDKMSTNVFVIVAYRETMYWWRTRIQNAMRKAGSPRDATHYPTVITVDSSQGREALMTFLDLAVQKVDRWEDIGFVKAASRVNVALTRGKGVVWTAGGSCEGRWRKNIPAIAAFHNHCVEMGLRSVVHAPKTPNSKIPPQLLGFDYPDFGRPVAKDDQADADDSDQLELNYTS</sequence>
<organism evidence="9 10">
    <name type="scientific">Hortaea werneckii</name>
    <name type="common">Black yeast</name>
    <name type="synonym">Cladosporium werneckii</name>
    <dbReference type="NCBI Taxonomy" id="91943"/>
    <lineage>
        <taxon>Eukaryota</taxon>
        <taxon>Fungi</taxon>
        <taxon>Dikarya</taxon>
        <taxon>Ascomycota</taxon>
        <taxon>Pezizomycotina</taxon>
        <taxon>Dothideomycetes</taxon>
        <taxon>Dothideomycetidae</taxon>
        <taxon>Mycosphaerellales</taxon>
        <taxon>Teratosphaeriaceae</taxon>
        <taxon>Hortaea</taxon>
    </lineage>
</organism>
<evidence type="ECO:0000256" key="6">
    <source>
        <dbReference type="SAM" id="MobiDB-lite"/>
    </source>
</evidence>
<evidence type="ECO:0000259" key="8">
    <source>
        <dbReference type="Pfam" id="PF13087"/>
    </source>
</evidence>
<accession>A0A3M6XWG7</accession>
<evidence type="ECO:0000256" key="4">
    <source>
        <dbReference type="ARBA" id="ARBA00022806"/>
    </source>
</evidence>
<dbReference type="OrthoDB" id="2122015at2759"/>
<name>A0A3M6XWG7_HORWE</name>
<feature type="domain" description="DNA2/NAM7 helicase helicase" evidence="7">
    <location>
        <begin position="568"/>
        <end position="844"/>
    </location>
</feature>
<feature type="region of interest" description="Disordered" evidence="6">
    <location>
        <begin position="1134"/>
        <end position="1159"/>
    </location>
</feature>
<dbReference type="InterPro" id="IPR035195">
    <property type="entry name" value="Emr1"/>
</dbReference>
<evidence type="ECO:0000313" key="10">
    <source>
        <dbReference type="Proteomes" id="UP000271337"/>
    </source>
</evidence>
<dbReference type="SUPFAM" id="SSF52540">
    <property type="entry name" value="P-loop containing nucleoside triphosphate hydrolases"/>
    <property type="match status" value="1"/>
</dbReference>
<dbReference type="GO" id="GO:0005739">
    <property type="term" value="C:mitochondrion"/>
    <property type="evidence" value="ECO:0007669"/>
    <property type="project" value="GOC"/>
</dbReference>
<protein>
    <recommendedName>
        <fullName evidence="11">DNA2/NAM7 helicase-like C-terminal domain-containing protein</fullName>
    </recommendedName>
</protein>
<reference evidence="9 10" key="1">
    <citation type="journal article" date="2018" name="BMC Genomics">
        <title>Genomic evidence for intraspecific hybridization in a clonal and extremely halotolerant yeast.</title>
        <authorList>
            <person name="Gostincar C."/>
            <person name="Stajich J.E."/>
            <person name="Zupancic J."/>
            <person name="Zalar P."/>
            <person name="Gunde-Cimerman N."/>
        </authorList>
    </citation>
    <scope>NUCLEOTIDE SEQUENCE [LARGE SCALE GENOMIC DNA]</scope>
    <source>
        <strain evidence="9 10">EXF-6669</strain>
    </source>
</reference>
<evidence type="ECO:0000256" key="5">
    <source>
        <dbReference type="ARBA" id="ARBA00022840"/>
    </source>
</evidence>
<feature type="domain" description="DNA2/NAM7 helicase-like C-terminal" evidence="8">
    <location>
        <begin position="863"/>
        <end position="1083"/>
    </location>
</feature>
<dbReference type="Gene3D" id="3.40.50.300">
    <property type="entry name" value="P-loop containing nucleotide triphosphate hydrolases"/>
    <property type="match status" value="2"/>
</dbReference>
<dbReference type="GO" id="GO:0016787">
    <property type="term" value="F:hydrolase activity"/>
    <property type="evidence" value="ECO:0007669"/>
    <property type="project" value="UniProtKB-KW"/>
</dbReference>
<dbReference type="VEuPathDB" id="FungiDB:BTJ68_00447"/>
<dbReference type="Pfam" id="PF17237">
    <property type="entry name" value="Emr1"/>
    <property type="match status" value="1"/>
</dbReference>
<evidence type="ECO:0000256" key="3">
    <source>
        <dbReference type="ARBA" id="ARBA00022801"/>
    </source>
</evidence>
<keyword evidence="3" id="KW-0378">Hydrolase</keyword>
<dbReference type="InterPro" id="IPR027417">
    <property type="entry name" value="P-loop_NTPase"/>
</dbReference>
<dbReference type="Pfam" id="PF13087">
    <property type="entry name" value="AAA_12"/>
    <property type="match status" value="1"/>
</dbReference>
<comment type="similarity">
    <text evidence="1">Belongs to the DNA2/NAM7 helicase family.</text>
</comment>
<dbReference type="PANTHER" id="PTHR43788">
    <property type="entry name" value="DNA2/NAM7 HELICASE FAMILY MEMBER"/>
    <property type="match status" value="1"/>
</dbReference>
<dbReference type="Proteomes" id="UP000271337">
    <property type="component" value="Unassembled WGS sequence"/>
</dbReference>
<evidence type="ECO:0008006" key="11">
    <source>
        <dbReference type="Google" id="ProtNLM"/>
    </source>
</evidence>
<dbReference type="VEuPathDB" id="FungiDB:BTJ68_06335"/>
<dbReference type="InterPro" id="IPR041679">
    <property type="entry name" value="DNA2/NAM7-like_C"/>
</dbReference>
<keyword evidence="5" id="KW-0067">ATP-binding</keyword>
<dbReference type="EMBL" id="QWIL01002338">
    <property type="protein sequence ID" value="RMX95154.1"/>
    <property type="molecule type" value="Genomic_DNA"/>
</dbReference>
<evidence type="ECO:0000259" key="7">
    <source>
        <dbReference type="Pfam" id="PF13086"/>
    </source>
</evidence>
<evidence type="ECO:0000313" key="9">
    <source>
        <dbReference type="EMBL" id="RMX95154.1"/>
    </source>
</evidence>
<evidence type="ECO:0000256" key="2">
    <source>
        <dbReference type="ARBA" id="ARBA00022741"/>
    </source>
</evidence>
<dbReference type="Pfam" id="PF13086">
    <property type="entry name" value="AAA_11"/>
    <property type="match status" value="1"/>
</dbReference>
<dbReference type="InterPro" id="IPR041677">
    <property type="entry name" value="DNA2/NAM7_AAA_11"/>
</dbReference>
<keyword evidence="2" id="KW-0547">Nucleotide-binding</keyword>
<dbReference type="AlphaFoldDB" id="A0A3M6XWG7"/>
<dbReference type="GO" id="GO:0005524">
    <property type="term" value="F:ATP binding"/>
    <property type="evidence" value="ECO:0007669"/>
    <property type="project" value="UniProtKB-KW"/>
</dbReference>
<gene>
    <name evidence="9" type="ORF">D0867_13599</name>
</gene>
<dbReference type="InterPro" id="IPR050534">
    <property type="entry name" value="Coronavir_polyprotein_1ab"/>
</dbReference>
<evidence type="ECO:0000256" key="1">
    <source>
        <dbReference type="ARBA" id="ARBA00007913"/>
    </source>
</evidence>
<proteinExistence type="inferred from homology"/>
<dbReference type="PANTHER" id="PTHR43788:SF8">
    <property type="entry name" value="DNA-BINDING PROTEIN SMUBP-2"/>
    <property type="match status" value="1"/>
</dbReference>